<dbReference type="InterPro" id="IPR013525">
    <property type="entry name" value="ABC2_TM"/>
</dbReference>
<dbReference type="RefSeq" id="WP_106343768.1">
    <property type="nucleotide sequence ID" value="NZ_PVNE01000002.1"/>
</dbReference>
<dbReference type="NCBIfam" id="TIGR03062">
    <property type="entry name" value="pip_yhgE_Cterm"/>
    <property type="match status" value="1"/>
</dbReference>
<evidence type="ECO:0000313" key="9">
    <source>
        <dbReference type="Proteomes" id="UP000237797"/>
    </source>
</evidence>
<evidence type="ECO:0000256" key="5">
    <source>
        <dbReference type="SAM" id="Coils"/>
    </source>
</evidence>
<dbReference type="EMBL" id="PVNE01000002">
    <property type="protein sequence ID" value="PRX42235.1"/>
    <property type="molecule type" value="Genomic_DNA"/>
</dbReference>
<feature type="transmembrane region" description="Helical" evidence="6">
    <location>
        <begin position="29"/>
        <end position="50"/>
    </location>
</feature>
<keyword evidence="2 6" id="KW-0812">Transmembrane</keyword>
<gene>
    <name evidence="8" type="ORF">CLV97_10217</name>
</gene>
<keyword evidence="3 6" id="KW-1133">Transmembrane helix</keyword>
<evidence type="ECO:0000256" key="3">
    <source>
        <dbReference type="ARBA" id="ARBA00022989"/>
    </source>
</evidence>
<comment type="subcellular location">
    <subcellularLocation>
        <location evidence="1">Membrane</location>
        <topology evidence="1">Multi-pass membrane protein</topology>
    </subcellularLocation>
</comment>
<dbReference type="GO" id="GO:0016020">
    <property type="term" value="C:membrane"/>
    <property type="evidence" value="ECO:0007669"/>
    <property type="project" value="UniProtKB-SubCell"/>
</dbReference>
<dbReference type="Pfam" id="PF12698">
    <property type="entry name" value="ABC2_membrane_3"/>
    <property type="match status" value="1"/>
</dbReference>
<dbReference type="GO" id="GO:0140359">
    <property type="term" value="F:ABC-type transporter activity"/>
    <property type="evidence" value="ECO:0007669"/>
    <property type="project" value="InterPro"/>
</dbReference>
<evidence type="ECO:0000256" key="4">
    <source>
        <dbReference type="ARBA" id="ARBA00023136"/>
    </source>
</evidence>
<comment type="caution">
    <text evidence="8">The sequence shown here is derived from an EMBL/GenBank/DDBJ whole genome shotgun (WGS) entry which is preliminary data.</text>
</comment>
<name>A0A2T0LIS6_9BACL</name>
<evidence type="ECO:0000256" key="2">
    <source>
        <dbReference type="ARBA" id="ARBA00022692"/>
    </source>
</evidence>
<dbReference type="Gene3D" id="3.40.1710.10">
    <property type="entry name" value="abc type-2 transporter like domain"/>
    <property type="match status" value="1"/>
</dbReference>
<dbReference type="Proteomes" id="UP000237797">
    <property type="component" value="Unassembled WGS sequence"/>
</dbReference>
<protein>
    <submittedName>
        <fullName evidence="8">Putative membrane protein</fullName>
    </submittedName>
</protein>
<feature type="transmembrane region" description="Helical" evidence="6">
    <location>
        <begin position="519"/>
        <end position="543"/>
    </location>
</feature>
<accession>A0A2T0LIS6</accession>
<dbReference type="OrthoDB" id="9811483at2"/>
<feature type="transmembrane region" description="Helical" evidence="6">
    <location>
        <begin position="576"/>
        <end position="596"/>
    </location>
</feature>
<feature type="transmembrane region" description="Helical" evidence="6">
    <location>
        <begin position="632"/>
        <end position="655"/>
    </location>
</feature>
<dbReference type="Gene3D" id="1.10.287.2610">
    <property type="match status" value="1"/>
</dbReference>
<dbReference type="InterPro" id="IPR051328">
    <property type="entry name" value="T7SS_ABC-Transporter"/>
</dbReference>
<keyword evidence="9" id="KW-1185">Reference proteome</keyword>
<proteinExistence type="predicted"/>
<feature type="transmembrane region" description="Helical" evidence="6">
    <location>
        <begin position="484"/>
        <end position="507"/>
    </location>
</feature>
<dbReference type="AlphaFoldDB" id="A0A2T0LIS6"/>
<dbReference type="SUPFAM" id="SSF58104">
    <property type="entry name" value="Methyl-accepting chemotaxis protein (MCP) signaling domain"/>
    <property type="match status" value="1"/>
</dbReference>
<evidence type="ECO:0000256" key="1">
    <source>
        <dbReference type="ARBA" id="ARBA00004141"/>
    </source>
</evidence>
<organism evidence="8 9">
    <name type="scientific">Planifilum fimeticola</name>
    <dbReference type="NCBI Taxonomy" id="201975"/>
    <lineage>
        <taxon>Bacteria</taxon>
        <taxon>Bacillati</taxon>
        <taxon>Bacillota</taxon>
        <taxon>Bacilli</taxon>
        <taxon>Bacillales</taxon>
        <taxon>Thermoactinomycetaceae</taxon>
        <taxon>Planifilum</taxon>
    </lineage>
</organism>
<feature type="transmembrane region" description="Helical" evidence="6">
    <location>
        <begin position="549"/>
        <end position="569"/>
    </location>
</feature>
<evidence type="ECO:0000259" key="7">
    <source>
        <dbReference type="Pfam" id="PF12698"/>
    </source>
</evidence>
<feature type="coiled-coil region" evidence="5">
    <location>
        <begin position="330"/>
        <end position="392"/>
    </location>
</feature>
<evidence type="ECO:0000256" key="6">
    <source>
        <dbReference type="SAM" id="Phobius"/>
    </source>
</evidence>
<dbReference type="PANTHER" id="PTHR43077">
    <property type="entry name" value="TRANSPORT PERMEASE YVFS-RELATED"/>
    <property type="match status" value="1"/>
</dbReference>
<keyword evidence="4 6" id="KW-0472">Membrane</keyword>
<feature type="domain" description="ABC-2 type transporter transmembrane" evidence="7">
    <location>
        <begin position="31"/>
        <end position="133"/>
    </location>
</feature>
<keyword evidence="5" id="KW-0175">Coiled coil</keyword>
<sequence>MKRRKENNFLFLSGLRDLERLWASRSMRLGLVGVLLVPLVYCVIYLSAFYDPYENLQYLPVALVNEDQGAVRDGEKLNVGDELVEELQKDSKVKWELTDRKNMEEGLDEGAYYIGIVIPKNFSQAVASVDSPEPLKGRLEYHVDKSNNYLSGTIGESIRRELEMNLDEKLSKIYVEQLFAHISDSVEELQKAADGAGLLAEKTGDARSGSQTLAEGLSKLDRGASEIREYLRLFNQKAIQADREINKIPIEDLEKAQRVIHQVNDEIQRIAGLPLPETPPDLRGLLLEGQGSVKRSGDEVRKTQEALYRLIEKHPELAEDSAVLSMKDSLREAERRNASGQNHLDDMNRAIPEWEKHWEKFLKERQKIAHQAEQLTERVDQAVAKAKELKGKAGRIVQASSQLSDGQQQLVNGIHQLEAGAETLSEGLGKIESGQRELAQGLKDGAEKAKGELKDPEKKEDVISDPVEIRENVHHDVPNYATGFAPYFISLSLWVGAMLLFTVVDLYQVFSYRQEPLSVTAAWLIGIGQAVLLITAVVWGLGIQPELPAWLYLFGILMSITFIALNHMLNVFLGNVGRFLSIVILMLQLASSAGTYPLELLPAFFREVHEYLPMTYTVQGLRAILSSGNADTVVHCAHILLGFLTAAVLLAQFHLQIGKPWMKKGVRQIKAVFHRA</sequence>
<evidence type="ECO:0000313" key="8">
    <source>
        <dbReference type="EMBL" id="PRX42235.1"/>
    </source>
</evidence>
<dbReference type="NCBIfam" id="TIGR03061">
    <property type="entry name" value="pip_yhgE_Nterm"/>
    <property type="match status" value="1"/>
</dbReference>
<reference evidence="8 9" key="1">
    <citation type="submission" date="2018-03" db="EMBL/GenBank/DDBJ databases">
        <title>Genomic Encyclopedia of Archaeal and Bacterial Type Strains, Phase II (KMG-II): from individual species to whole genera.</title>
        <authorList>
            <person name="Goeker M."/>
        </authorList>
    </citation>
    <scope>NUCLEOTIDE SEQUENCE [LARGE SCALE GENOMIC DNA]</scope>
    <source>
        <strain evidence="8 9">DSM 44946</strain>
    </source>
</reference>
<dbReference type="PANTHER" id="PTHR43077:SF5">
    <property type="entry name" value="PHAGE INFECTION PROTEIN"/>
    <property type="match status" value="1"/>
</dbReference>
<dbReference type="InterPro" id="IPR017500">
    <property type="entry name" value="Phage_infect_YhgE_N"/>
</dbReference>
<dbReference type="InterPro" id="IPR017501">
    <property type="entry name" value="Phage_infect_YhgE_C"/>
</dbReference>